<dbReference type="OrthoDB" id="9922237at2"/>
<sequence>MAITTIEQALSSMGDELKTQQVANQARDALDSGHLFEIVLAVRSAKQGVVVTMETRESVIKKFPTFIRLQ</sequence>
<dbReference type="EMBL" id="FPBP01000011">
    <property type="protein sequence ID" value="SFU86231.1"/>
    <property type="molecule type" value="Genomic_DNA"/>
</dbReference>
<dbReference type="RefSeq" id="WP_089796762.1">
    <property type="nucleotide sequence ID" value="NZ_FPBP01000011.1"/>
</dbReference>
<dbReference type="STRING" id="463301.SAMN04487955_11163"/>
<reference evidence="2" key="1">
    <citation type="submission" date="2016-10" db="EMBL/GenBank/DDBJ databases">
        <authorList>
            <person name="Varghese N."/>
            <person name="Submissions S."/>
        </authorList>
    </citation>
    <scope>NUCLEOTIDE SEQUENCE [LARGE SCALE GENOMIC DNA]</scope>
    <source>
        <strain evidence="2">CGMCC 1.6981</strain>
    </source>
</reference>
<evidence type="ECO:0000313" key="1">
    <source>
        <dbReference type="EMBL" id="SFU86231.1"/>
    </source>
</evidence>
<dbReference type="Proteomes" id="UP000198693">
    <property type="component" value="Unassembled WGS sequence"/>
</dbReference>
<proteinExistence type="predicted"/>
<accession>A0A1I7JM44</accession>
<gene>
    <name evidence="1" type="ORF">SAMN04487955_11163</name>
</gene>
<organism evidence="1 2">
    <name type="scientific">Halomonas korlensis</name>
    <dbReference type="NCBI Taxonomy" id="463301"/>
    <lineage>
        <taxon>Bacteria</taxon>
        <taxon>Pseudomonadati</taxon>
        <taxon>Pseudomonadota</taxon>
        <taxon>Gammaproteobacteria</taxon>
        <taxon>Oceanospirillales</taxon>
        <taxon>Halomonadaceae</taxon>
        <taxon>Halomonas</taxon>
    </lineage>
</organism>
<keyword evidence="2" id="KW-1185">Reference proteome</keyword>
<dbReference type="AlphaFoldDB" id="A0A1I7JM44"/>
<protein>
    <submittedName>
        <fullName evidence="1">Uncharacterized protein</fullName>
    </submittedName>
</protein>
<name>A0A1I7JM44_9GAMM</name>
<evidence type="ECO:0000313" key="2">
    <source>
        <dbReference type="Proteomes" id="UP000198693"/>
    </source>
</evidence>